<name>A0A316IGZ0_9GAMM</name>
<sequence length="67" mass="6632">MKLESYLLGGLFTACLVVCGLILGAMLGDPAHSMRLASGGSLGTALLAAPSTCALPADGVMCPRLPG</sequence>
<dbReference type="AlphaFoldDB" id="A0A316IGZ0"/>
<keyword evidence="1" id="KW-0812">Transmembrane</keyword>
<reference evidence="2 3" key="1">
    <citation type="submission" date="2018-05" db="EMBL/GenBank/DDBJ databases">
        <title>Genomic Encyclopedia of Type Strains, Phase IV (KMG-IV): sequencing the most valuable type-strain genomes for metagenomic binning, comparative biology and taxonomic classification.</title>
        <authorList>
            <person name="Goeker M."/>
        </authorList>
    </citation>
    <scope>NUCLEOTIDE SEQUENCE [LARGE SCALE GENOMIC DNA]</scope>
    <source>
        <strain evidence="2 3">DSM 14263</strain>
    </source>
</reference>
<keyword evidence="1" id="KW-1133">Transmembrane helix</keyword>
<accession>A0A316IGZ0</accession>
<comment type="caution">
    <text evidence="2">The sequence shown here is derived from an EMBL/GenBank/DDBJ whole genome shotgun (WGS) entry which is preliminary data.</text>
</comment>
<protein>
    <submittedName>
        <fullName evidence="2">Uncharacterized protein</fullName>
    </submittedName>
</protein>
<proteinExistence type="predicted"/>
<dbReference type="PROSITE" id="PS51257">
    <property type="entry name" value="PROKAR_LIPOPROTEIN"/>
    <property type="match status" value="1"/>
</dbReference>
<organism evidence="2 3">
    <name type="scientific">Fulvimonas soli</name>
    <dbReference type="NCBI Taxonomy" id="155197"/>
    <lineage>
        <taxon>Bacteria</taxon>
        <taxon>Pseudomonadati</taxon>
        <taxon>Pseudomonadota</taxon>
        <taxon>Gammaproteobacteria</taxon>
        <taxon>Lysobacterales</taxon>
        <taxon>Rhodanobacteraceae</taxon>
        <taxon>Fulvimonas</taxon>
    </lineage>
</organism>
<feature type="transmembrane region" description="Helical" evidence="1">
    <location>
        <begin position="6"/>
        <end position="27"/>
    </location>
</feature>
<evidence type="ECO:0000256" key="1">
    <source>
        <dbReference type="SAM" id="Phobius"/>
    </source>
</evidence>
<dbReference type="EMBL" id="QGHC01000002">
    <property type="protein sequence ID" value="PWK92333.1"/>
    <property type="molecule type" value="Genomic_DNA"/>
</dbReference>
<gene>
    <name evidence="2" type="ORF">C7456_10266</name>
</gene>
<dbReference type="OrthoDB" id="5958178at2"/>
<evidence type="ECO:0000313" key="2">
    <source>
        <dbReference type="EMBL" id="PWK92333.1"/>
    </source>
</evidence>
<keyword evidence="1" id="KW-0472">Membrane</keyword>
<evidence type="ECO:0000313" key="3">
    <source>
        <dbReference type="Proteomes" id="UP000245812"/>
    </source>
</evidence>
<dbReference type="Proteomes" id="UP000245812">
    <property type="component" value="Unassembled WGS sequence"/>
</dbReference>
<keyword evidence="3" id="KW-1185">Reference proteome</keyword>
<dbReference type="RefSeq" id="WP_109722181.1">
    <property type="nucleotide sequence ID" value="NZ_MSZV01000002.1"/>
</dbReference>